<evidence type="ECO:0000256" key="2">
    <source>
        <dbReference type="ARBA" id="ARBA00022842"/>
    </source>
</evidence>
<keyword evidence="5" id="KW-1185">Reference proteome</keyword>
<dbReference type="GO" id="GO:1904423">
    <property type="term" value="C:dehydrodolichyl diphosphate synthase complex"/>
    <property type="evidence" value="ECO:0007669"/>
    <property type="project" value="TreeGrafter"/>
</dbReference>
<dbReference type="FunFam" id="3.40.1180.10:FF:000005">
    <property type="entry name" value="Alkyl transferase"/>
    <property type="match status" value="1"/>
</dbReference>
<reference evidence="5" key="1">
    <citation type="submission" date="2016-05" db="EMBL/GenBank/DDBJ databases">
        <title>Comparative genomics of biotechnologically important yeasts.</title>
        <authorList>
            <consortium name="DOE Joint Genome Institute"/>
            <person name="Riley R."/>
            <person name="Haridas S."/>
            <person name="Wolfe K.H."/>
            <person name="Lopes M.R."/>
            <person name="Hittinger C.T."/>
            <person name="Goker M."/>
            <person name="Salamov A."/>
            <person name="Wisecaver J."/>
            <person name="Long T.M."/>
            <person name="Aerts A.L."/>
            <person name="Barry K."/>
            <person name="Choi C."/>
            <person name="Clum A."/>
            <person name="Coughlan A.Y."/>
            <person name="Deshpande S."/>
            <person name="Douglass A.P."/>
            <person name="Hanson S.J."/>
            <person name="Klenk H.-P."/>
            <person name="Labutti K."/>
            <person name="Lapidus A."/>
            <person name="Lindquist E."/>
            <person name="Lipzen A."/>
            <person name="Meier-Kolthoff J.P."/>
            <person name="Ohm R.A."/>
            <person name="Otillar R.P."/>
            <person name="Pangilinan J."/>
            <person name="Peng Y."/>
            <person name="Rokas A."/>
            <person name="Rosa C.A."/>
            <person name="Scheuner C."/>
            <person name="Sibirny A.A."/>
            <person name="Slot J.C."/>
            <person name="Stielow J.B."/>
            <person name="Sun H."/>
            <person name="Kurtzman C.P."/>
            <person name="Blackwell M."/>
            <person name="Grigoriev I.V."/>
            <person name="Jeffries T.W."/>
        </authorList>
    </citation>
    <scope>NUCLEOTIDE SEQUENCE [LARGE SCALE GENOMIC DNA]</scope>
    <source>
        <strain evidence="5">NRRL Y-2460</strain>
    </source>
</reference>
<dbReference type="NCBIfam" id="TIGR00055">
    <property type="entry name" value="uppS"/>
    <property type="match status" value="1"/>
</dbReference>
<dbReference type="InterPro" id="IPR036424">
    <property type="entry name" value="UPP_synth-like_sf"/>
</dbReference>
<dbReference type="GO" id="GO:0016020">
    <property type="term" value="C:membrane"/>
    <property type="evidence" value="ECO:0007669"/>
    <property type="project" value="TreeGrafter"/>
</dbReference>
<dbReference type="PANTHER" id="PTHR10291:SF2">
    <property type="entry name" value="DEHYDRODOLICHYL DIPHOSPHATE SYNTHASE COMPLEX SUBUNIT SRT1"/>
    <property type="match status" value="1"/>
</dbReference>
<keyword evidence="1 3" id="KW-0808">Transferase</keyword>
<dbReference type="EMBL" id="KV454018">
    <property type="protein sequence ID" value="ODV93400.1"/>
    <property type="molecule type" value="Genomic_DNA"/>
</dbReference>
<dbReference type="AlphaFoldDB" id="A0A1E4TNR6"/>
<dbReference type="Gene3D" id="3.40.1180.10">
    <property type="entry name" value="Decaprenyl diphosphate synthase-like"/>
    <property type="match status" value="1"/>
</dbReference>
<dbReference type="Proteomes" id="UP000094236">
    <property type="component" value="Unassembled WGS sequence"/>
</dbReference>
<dbReference type="HAMAP" id="MF_01139">
    <property type="entry name" value="ISPT"/>
    <property type="match status" value="1"/>
</dbReference>
<proteinExistence type="inferred from homology"/>
<accession>A0A1E4TNR6</accession>
<dbReference type="GO" id="GO:0045547">
    <property type="term" value="F:ditrans,polycis-polyprenyl diphosphate synthase [(2E,6E)-farnesyl diphosphate specific] activity"/>
    <property type="evidence" value="ECO:0007669"/>
    <property type="project" value="TreeGrafter"/>
</dbReference>
<dbReference type="SUPFAM" id="SSF64005">
    <property type="entry name" value="Undecaprenyl diphosphate synthase"/>
    <property type="match status" value="1"/>
</dbReference>
<gene>
    <name evidence="4" type="ORF">PACTADRAFT_51995</name>
</gene>
<dbReference type="PANTHER" id="PTHR10291">
    <property type="entry name" value="DEHYDRODOLICHYL DIPHOSPHATE SYNTHASE FAMILY MEMBER"/>
    <property type="match status" value="1"/>
</dbReference>
<sequence length="306" mass="35265">MVVSLIFHYLSLIPVFQYVVNFAQDFIIGILKTGPIPHHVAFVMDGNRRYAKNNTMALKEGHNAGAETLVKVLDFSYRLGIKAVTIYAFSIENFNRPKAEVDTLFELLKSKLVYISQSGEYADKHGIKIKIIGNKSMIPEEILKDLNKVEEKTAKNKTFLLNVCFPYTSRDDITNCIIKIVKKVKEEKTISIDEIDEDLLNEHMYFGNEYPNVDVLVRTSGHTRLSDFMLWQTNKDSVITFDNSLWPEFGFINYMNIILKYSYYKNLQLQQIKFKPKKSKNDTQIANNNIEELINNHPPYASVTGN</sequence>
<dbReference type="Pfam" id="PF01255">
    <property type="entry name" value="Prenyltransf"/>
    <property type="match status" value="1"/>
</dbReference>
<dbReference type="GO" id="GO:0016094">
    <property type="term" value="P:polyprenol biosynthetic process"/>
    <property type="evidence" value="ECO:0007669"/>
    <property type="project" value="TreeGrafter"/>
</dbReference>
<evidence type="ECO:0000313" key="4">
    <source>
        <dbReference type="EMBL" id="ODV93400.1"/>
    </source>
</evidence>
<name>A0A1E4TNR6_PACTA</name>
<dbReference type="CDD" id="cd00475">
    <property type="entry name" value="Cis_IPPS"/>
    <property type="match status" value="1"/>
</dbReference>
<dbReference type="STRING" id="669874.A0A1E4TNR6"/>
<dbReference type="GO" id="GO:0005783">
    <property type="term" value="C:endoplasmic reticulum"/>
    <property type="evidence" value="ECO:0007669"/>
    <property type="project" value="TreeGrafter"/>
</dbReference>
<dbReference type="GO" id="GO:0005811">
    <property type="term" value="C:lipid droplet"/>
    <property type="evidence" value="ECO:0007669"/>
    <property type="project" value="TreeGrafter"/>
</dbReference>
<evidence type="ECO:0000313" key="5">
    <source>
        <dbReference type="Proteomes" id="UP000094236"/>
    </source>
</evidence>
<comment type="similarity">
    <text evidence="3">Belongs to the UPP synthase family.</text>
</comment>
<evidence type="ECO:0000256" key="1">
    <source>
        <dbReference type="ARBA" id="ARBA00022679"/>
    </source>
</evidence>
<dbReference type="PROSITE" id="PS01066">
    <property type="entry name" value="UPP_SYNTHASE"/>
    <property type="match status" value="1"/>
</dbReference>
<organism evidence="4 5">
    <name type="scientific">Pachysolen tannophilus NRRL Y-2460</name>
    <dbReference type="NCBI Taxonomy" id="669874"/>
    <lineage>
        <taxon>Eukaryota</taxon>
        <taxon>Fungi</taxon>
        <taxon>Dikarya</taxon>
        <taxon>Ascomycota</taxon>
        <taxon>Saccharomycotina</taxon>
        <taxon>Pichiomycetes</taxon>
        <taxon>Pachysolenaceae</taxon>
        <taxon>Pachysolen</taxon>
    </lineage>
</organism>
<dbReference type="EC" id="2.5.1.-" evidence="3"/>
<keyword evidence="2" id="KW-0460">Magnesium</keyword>
<evidence type="ECO:0000256" key="3">
    <source>
        <dbReference type="RuleBase" id="RU363018"/>
    </source>
</evidence>
<protein>
    <recommendedName>
        <fullName evidence="3">Alkyl transferase</fullName>
        <ecNumber evidence="3">2.5.1.-</ecNumber>
    </recommendedName>
</protein>
<dbReference type="OrthoDB" id="4173905at2759"/>
<dbReference type="InterPro" id="IPR018520">
    <property type="entry name" value="UPP_synth-like_CS"/>
</dbReference>
<dbReference type="InterPro" id="IPR001441">
    <property type="entry name" value="UPP_synth-like"/>
</dbReference>